<keyword evidence="2" id="KW-0378">Hydrolase</keyword>
<accession>A0A0L0G7Q2</accession>
<evidence type="ECO:0000256" key="3">
    <source>
        <dbReference type="SAM" id="SignalP"/>
    </source>
</evidence>
<comment type="similarity">
    <text evidence="1">Belongs to the peptidase C59 family.</text>
</comment>
<dbReference type="Gene3D" id="3.60.60.10">
    <property type="entry name" value="Penicillin V Acylase, Chain A"/>
    <property type="match status" value="1"/>
</dbReference>
<dbReference type="InterPro" id="IPR052193">
    <property type="entry name" value="Peptidase_C59"/>
</dbReference>
<evidence type="ECO:0000256" key="2">
    <source>
        <dbReference type="ARBA" id="ARBA00022801"/>
    </source>
</evidence>
<feature type="domain" description="Choloylglycine hydrolase/NAAA C-terminal" evidence="4">
    <location>
        <begin position="28"/>
        <end position="375"/>
    </location>
</feature>
<dbReference type="SUPFAM" id="SSF56235">
    <property type="entry name" value="N-terminal nucleophile aminohydrolases (Ntn hydrolases)"/>
    <property type="match status" value="1"/>
</dbReference>
<evidence type="ECO:0000313" key="5">
    <source>
        <dbReference type="EMBL" id="KNC84916.1"/>
    </source>
</evidence>
<proteinExistence type="inferred from homology"/>
<dbReference type="RefSeq" id="XP_014158818.1">
    <property type="nucleotide sequence ID" value="XM_014303343.1"/>
</dbReference>
<dbReference type="PANTHER" id="PTHR35527:SF2">
    <property type="entry name" value="HYDROLASE"/>
    <property type="match status" value="1"/>
</dbReference>
<dbReference type="EMBL" id="KQ241731">
    <property type="protein sequence ID" value="KNC84916.1"/>
    <property type="molecule type" value="Genomic_DNA"/>
</dbReference>
<dbReference type="OrthoDB" id="63199at2759"/>
<dbReference type="eggNOG" id="ENOG502RXDA">
    <property type="taxonomic scope" value="Eukaryota"/>
</dbReference>
<dbReference type="Pfam" id="PF02275">
    <property type="entry name" value="CBAH"/>
    <property type="match status" value="1"/>
</dbReference>
<reference evidence="5 6" key="1">
    <citation type="submission" date="2011-02" db="EMBL/GenBank/DDBJ databases">
        <title>The Genome Sequence of Sphaeroforma arctica JP610.</title>
        <authorList>
            <consortium name="The Broad Institute Genome Sequencing Platform"/>
            <person name="Russ C."/>
            <person name="Cuomo C."/>
            <person name="Young S.K."/>
            <person name="Zeng Q."/>
            <person name="Gargeya S."/>
            <person name="Alvarado L."/>
            <person name="Berlin A."/>
            <person name="Chapman S.B."/>
            <person name="Chen Z."/>
            <person name="Freedman E."/>
            <person name="Gellesch M."/>
            <person name="Goldberg J."/>
            <person name="Griggs A."/>
            <person name="Gujja S."/>
            <person name="Heilman E."/>
            <person name="Heiman D."/>
            <person name="Howarth C."/>
            <person name="Mehta T."/>
            <person name="Neiman D."/>
            <person name="Pearson M."/>
            <person name="Roberts A."/>
            <person name="Saif S."/>
            <person name="Shea T."/>
            <person name="Shenoy N."/>
            <person name="Sisk P."/>
            <person name="Stolte C."/>
            <person name="Sykes S."/>
            <person name="White J."/>
            <person name="Yandava C."/>
            <person name="Burger G."/>
            <person name="Gray M.W."/>
            <person name="Holland P.W.H."/>
            <person name="King N."/>
            <person name="Lang F.B.F."/>
            <person name="Roger A.J."/>
            <person name="Ruiz-Trillo I."/>
            <person name="Haas B."/>
            <person name="Nusbaum C."/>
            <person name="Birren B."/>
        </authorList>
    </citation>
    <scope>NUCLEOTIDE SEQUENCE [LARGE SCALE GENOMIC DNA]</scope>
    <source>
        <strain evidence="5 6">JP610</strain>
    </source>
</reference>
<feature type="signal peptide" evidence="3">
    <location>
        <begin position="1"/>
        <end position="29"/>
    </location>
</feature>
<dbReference type="Proteomes" id="UP000054560">
    <property type="component" value="Unassembled WGS sequence"/>
</dbReference>
<dbReference type="AlphaFoldDB" id="A0A0L0G7Q2"/>
<evidence type="ECO:0000313" key="6">
    <source>
        <dbReference type="Proteomes" id="UP000054560"/>
    </source>
</evidence>
<dbReference type="InterPro" id="IPR029055">
    <property type="entry name" value="Ntn_hydrolases_N"/>
</dbReference>
<keyword evidence="6" id="KW-1185">Reference proteome</keyword>
<organism evidence="5 6">
    <name type="scientific">Sphaeroforma arctica JP610</name>
    <dbReference type="NCBI Taxonomy" id="667725"/>
    <lineage>
        <taxon>Eukaryota</taxon>
        <taxon>Ichthyosporea</taxon>
        <taxon>Ichthyophonida</taxon>
        <taxon>Sphaeroforma</taxon>
    </lineage>
</organism>
<dbReference type="GeneID" id="25903374"/>
<feature type="chain" id="PRO_5005538718" description="Choloylglycine hydrolase/NAAA C-terminal domain-containing protein" evidence="3">
    <location>
        <begin position="30"/>
        <end position="401"/>
    </location>
</feature>
<dbReference type="STRING" id="667725.A0A0L0G7Q2"/>
<protein>
    <recommendedName>
        <fullName evidence="4">Choloylglycine hydrolase/NAAA C-terminal domain-containing protein</fullName>
    </recommendedName>
</protein>
<dbReference type="GO" id="GO:0016787">
    <property type="term" value="F:hydrolase activity"/>
    <property type="evidence" value="ECO:0007669"/>
    <property type="project" value="UniProtKB-KW"/>
</dbReference>
<keyword evidence="3" id="KW-0732">Signal</keyword>
<sequence>MISNVSSLSANQLALLATTFSAFLVDACTEFVVGSEDDTVVVGRTMDIFGNLGSRLVTHPKDASMGSILSDGSMGMEWAVRNPFVGIDAFGLPITTDGLNTLGLACSVLMLGESVYQRIPAEADARAQSINQLNFCDWALSNFDNVSQVNQSLHNGEVIVTLISVADFKNSLPSVSRILAVSDVVDIPSDIPLTSHYSLHDKDGSSLVIEYTAAGFKTYDNTIGVMTNDPTYDYQEKTLKEYLSLRNPNPVPVFDSLKPRDHPVVTTSQGLDVNMAGLPGDLSPNSRFLRTAVNLNTLIYPTTAELAVDAAKHIINAIEMFAGSVYQDPIKFGDTPDELWVTEWATIRDITNGVYSFRTYTNSEWKHIDLDDLDFTKGAPSVSVAVDIPDQRFDAVSMMST</sequence>
<dbReference type="PANTHER" id="PTHR35527">
    <property type="entry name" value="CHOLOYLGLYCINE HYDROLASE"/>
    <property type="match status" value="1"/>
</dbReference>
<evidence type="ECO:0000259" key="4">
    <source>
        <dbReference type="Pfam" id="PF02275"/>
    </source>
</evidence>
<gene>
    <name evidence="5" type="ORF">SARC_02870</name>
</gene>
<name>A0A0L0G7Q2_9EUKA</name>
<dbReference type="InterPro" id="IPR029132">
    <property type="entry name" value="CBAH/NAAA_C"/>
</dbReference>
<evidence type="ECO:0000256" key="1">
    <source>
        <dbReference type="ARBA" id="ARBA00006625"/>
    </source>
</evidence>